<evidence type="ECO:0000313" key="1">
    <source>
        <dbReference type="EMBL" id="EPX83864.1"/>
    </source>
</evidence>
<dbReference type="RefSeq" id="WP_020041697.1">
    <property type="nucleotide sequence ID" value="NZ_KE557274.1"/>
</dbReference>
<protein>
    <submittedName>
        <fullName evidence="1">CRISPR-associated protein family</fullName>
    </submittedName>
</protein>
<evidence type="ECO:0000313" key="2">
    <source>
        <dbReference type="Proteomes" id="UP000015347"/>
    </source>
</evidence>
<accession>S9SC97</accession>
<dbReference type="EMBL" id="APVH01000013">
    <property type="protein sequence ID" value="EPX83864.1"/>
    <property type="molecule type" value="Genomic_DNA"/>
</dbReference>
<dbReference type="GO" id="GO:0043571">
    <property type="term" value="P:maintenance of CRISPR repeat elements"/>
    <property type="evidence" value="ECO:0007669"/>
    <property type="project" value="InterPro"/>
</dbReference>
<comment type="caution">
    <text evidence="1">The sequence shown here is derived from an EMBL/GenBank/DDBJ whole genome shotgun (WGS) entry which is preliminary data.</text>
</comment>
<dbReference type="HOGENOM" id="CLU_071770_2_0_5"/>
<dbReference type="OrthoDB" id="9776792at2"/>
<dbReference type="Pfam" id="PF05107">
    <property type="entry name" value="Cas_Cas7"/>
    <property type="match status" value="1"/>
</dbReference>
<reference evidence="2" key="1">
    <citation type="journal article" date="2014" name="Stand. Genomic Sci.">
        <title>Genome sequence of the exopolysaccharide-producing Salipiger mucosus type strain (DSM 16094(T)), a moderately halophilic member of the Roseobacter clade.</title>
        <authorList>
            <person name="Riedel T."/>
            <person name="Spring S."/>
            <person name="Fiebig A."/>
            <person name="Petersen J."/>
            <person name="Kyrpides N.C."/>
            <person name="Goker M."/>
            <person name="Klenk H.P."/>
        </authorList>
    </citation>
    <scope>NUCLEOTIDE SEQUENCE [LARGE SCALE GENOMIC DNA]</scope>
    <source>
        <strain evidence="2">DSM 16094</strain>
    </source>
</reference>
<keyword evidence="2" id="KW-1185">Reference proteome</keyword>
<dbReference type="STRING" id="1123237.Salmuc_01639"/>
<sequence>MAEQGRNPINNRYEFVLYFDVADGNPNGDPDIGGMPRQDPETMHGLVSDVAIKRKIRNYVAENFEDTEGLEIYQTDGSVLNEAHKRAYDAEKVKPTPKKPPKDKATADAITRWMCDTFYDVRAFGAVMTTEINAGSVRGPVQVTFARSVEPVTPFDISITRGSVTNEKDRDKQRTMGSKYIVPYGLYRLHGYINANCARKSGFGEDDLELLWAALRDMFDFDRSASRGEMAARRLIVFRHDSPLGNAQAHKLFDRVTTHRRAPDNPFAGGALDIPPARAFSDYEIRVDDTNLPQGIQIFEPF</sequence>
<dbReference type="InterPro" id="IPR006482">
    <property type="entry name" value="Cas7_Csh2/Csh2"/>
</dbReference>
<organism evidence="1 2">
    <name type="scientific">Salipiger mucosus DSM 16094</name>
    <dbReference type="NCBI Taxonomy" id="1123237"/>
    <lineage>
        <taxon>Bacteria</taxon>
        <taxon>Pseudomonadati</taxon>
        <taxon>Pseudomonadota</taxon>
        <taxon>Alphaproteobacteria</taxon>
        <taxon>Rhodobacterales</taxon>
        <taxon>Roseobacteraceae</taxon>
        <taxon>Salipiger</taxon>
    </lineage>
</organism>
<dbReference type="AlphaFoldDB" id="S9SC97"/>
<dbReference type="NCBIfam" id="TIGR02589">
    <property type="entry name" value="cas_Csd2"/>
    <property type="match status" value="1"/>
</dbReference>
<name>S9SC97_9RHOB</name>
<dbReference type="InterPro" id="IPR013418">
    <property type="entry name" value="CRISPR-assoc_prot_Cas7/Csd2"/>
</dbReference>
<dbReference type="NCBIfam" id="TIGR01595">
    <property type="entry name" value="cas_CT1132"/>
    <property type="match status" value="1"/>
</dbReference>
<gene>
    <name evidence="1" type="ORF">Salmuc_01639</name>
</gene>
<dbReference type="Proteomes" id="UP000015347">
    <property type="component" value="Unassembled WGS sequence"/>
</dbReference>
<dbReference type="eggNOG" id="COG3649">
    <property type="taxonomic scope" value="Bacteria"/>
</dbReference>
<proteinExistence type="predicted"/>